<dbReference type="Proteomes" id="UP001243717">
    <property type="component" value="Unassembled WGS sequence"/>
</dbReference>
<feature type="signal peptide" evidence="1">
    <location>
        <begin position="1"/>
        <end position="22"/>
    </location>
</feature>
<feature type="chain" id="PRO_5047375169" description="DUF1795 domain-containing protein" evidence="1">
    <location>
        <begin position="23"/>
        <end position="216"/>
    </location>
</feature>
<comment type="caution">
    <text evidence="2">The sequence shown here is derived from an EMBL/GenBank/DDBJ whole genome shotgun (WGS) entry which is preliminary data.</text>
</comment>
<name>A0ABU1AF04_9BACT</name>
<keyword evidence="1" id="KW-0732">Signal</keyword>
<evidence type="ECO:0000256" key="1">
    <source>
        <dbReference type="SAM" id="SignalP"/>
    </source>
</evidence>
<evidence type="ECO:0000313" key="3">
    <source>
        <dbReference type="Proteomes" id="UP001243717"/>
    </source>
</evidence>
<sequence length="216" mass="24349">MPLQPLAILVIATILASLQLTADTDKSTAHKSYPAIPTSALQPYQVSSYEETLETMRLPRLRLIGPKVLQMDPLPDYHSVPTHGECSTRLVIDQTQNFKIEFLAFSTAHFPHALSDATLNLYLQGMQLRQTPEKAFTILEESAFTENGRSKFRIFGQRAMTIRYSVKNDAQTLVCGENWIERGGNIYIVRIQAPAHVFASQFKEARLAFNSLHEVK</sequence>
<keyword evidence="3" id="KW-1185">Reference proteome</keyword>
<reference evidence="2 3" key="1">
    <citation type="submission" date="2023-04" db="EMBL/GenBank/DDBJ databases">
        <title>A novel bacteria isolated from coastal sediment.</title>
        <authorList>
            <person name="Liu X.-J."/>
            <person name="Du Z.-J."/>
        </authorList>
    </citation>
    <scope>NUCLEOTIDE SEQUENCE [LARGE SCALE GENOMIC DNA]</scope>
    <source>
        <strain evidence="2 3">SDUM461004</strain>
    </source>
</reference>
<evidence type="ECO:0008006" key="4">
    <source>
        <dbReference type="Google" id="ProtNLM"/>
    </source>
</evidence>
<organism evidence="2 3">
    <name type="scientific">Thalassobacterium sedimentorum</name>
    <dbReference type="NCBI Taxonomy" id="3041258"/>
    <lineage>
        <taxon>Bacteria</taxon>
        <taxon>Pseudomonadati</taxon>
        <taxon>Verrucomicrobiota</taxon>
        <taxon>Opitutia</taxon>
        <taxon>Puniceicoccales</taxon>
        <taxon>Coraliomargaritaceae</taxon>
        <taxon>Thalassobacterium</taxon>
    </lineage>
</organism>
<evidence type="ECO:0000313" key="2">
    <source>
        <dbReference type="EMBL" id="MDQ8193362.1"/>
    </source>
</evidence>
<dbReference type="RefSeq" id="WP_308983866.1">
    <property type="nucleotide sequence ID" value="NZ_JARXIC010000003.1"/>
</dbReference>
<dbReference type="EMBL" id="JARXIC010000003">
    <property type="protein sequence ID" value="MDQ8193362.1"/>
    <property type="molecule type" value="Genomic_DNA"/>
</dbReference>
<proteinExistence type="predicted"/>
<gene>
    <name evidence="2" type="ORF">QEH59_02930</name>
</gene>
<accession>A0ABU1AF04</accession>
<protein>
    <recommendedName>
        <fullName evidence="4">DUF1795 domain-containing protein</fullName>
    </recommendedName>
</protein>